<sequence>MSYYPAMIASAALLTVGTAYAVYEHAWLPAFALVHGAGLLVLWARGERAAHRRALALAQRAELAARPDPDPPLAPHLQSELQRAWAELNSACCLPAGLSHHTEHDPMFCSRNRHAM</sequence>
<dbReference type="RefSeq" id="WP_058850678.1">
    <property type="nucleotide sequence ID" value="NZ_LOCL01000048.1"/>
</dbReference>
<organism evidence="1 2">
    <name type="scientific">Streptomyces silvensis</name>
    <dbReference type="NCBI Taxonomy" id="1765722"/>
    <lineage>
        <taxon>Bacteria</taxon>
        <taxon>Bacillati</taxon>
        <taxon>Actinomycetota</taxon>
        <taxon>Actinomycetes</taxon>
        <taxon>Kitasatosporales</taxon>
        <taxon>Streptomycetaceae</taxon>
        <taxon>Streptomyces</taxon>
    </lineage>
</organism>
<keyword evidence="2" id="KW-1185">Reference proteome</keyword>
<accession>A0A0W7WX17</accession>
<evidence type="ECO:0000313" key="2">
    <source>
        <dbReference type="Proteomes" id="UP000054804"/>
    </source>
</evidence>
<dbReference type="EMBL" id="LOCL01000048">
    <property type="protein sequence ID" value="KUF15116.1"/>
    <property type="molecule type" value="Genomic_DNA"/>
</dbReference>
<comment type="caution">
    <text evidence="1">The sequence shown here is derived from an EMBL/GenBank/DDBJ whole genome shotgun (WGS) entry which is preliminary data.</text>
</comment>
<dbReference type="AlphaFoldDB" id="A0A0W7WX17"/>
<reference evidence="1 2" key="1">
    <citation type="submission" date="2015-12" db="EMBL/GenBank/DDBJ databases">
        <title>Draft genome sequence of Streptomyces silvensis ATCC 53525, a producer of novel hormone antagonists.</title>
        <authorList>
            <person name="Johnston C.W."/>
            <person name="Li Y."/>
            <person name="Magarvey N.A."/>
        </authorList>
    </citation>
    <scope>NUCLEOTIDE SEQUENCE [LARGE SCALE GENOMIC DNA]</scope>
    <source>
        <strain evidence="1 2">ATCC 53525</strain>
    </source>
</reference>
<name>A0A0W7WX17_9ACTN</name>
<dbReference type="Proteomes" id="UP000054804">
    <property type="component" value="Unassembled WGS sequence"/>
</dbReference>
<gene>
    <name evidence="1" type="ORF">AT728_27050</name>
</gene>
<protein>
    <submittedName>
        <fullName evidence="1">Uncharacterized protein</fullName>
    </submittedName>
</protein>
<dbReference type="OrthoDB" id="4338995at2"/>
<evidence type="ECO:0000313" key="1">
    <source>
        <dbReference type="EMBL" id="KUF15116.1"/>
    </source>
</evidence>
<proteinExistence type="predicted"/>